<keyword evidence="3" id="KW-0446">Lipid-binding</keyword>
<dbReference type="GO" id="GO:0070273">
    <property type="term" value="F:phosphatidylinositol-4-phosphate binding"/>
    <property type="evidence" value="ECO:0007669"/>
    <property type="project" value="InterPro"/>
</dbReference>
<dbReference type="RefSeq" id="WP_073380228.1">
    <property type="nucleotide sequence ID" value="NZ_FQZK01000009.1"/>
</dbReference>
<dbReference type="Proteomes" id="UP000184452">
    <property type="component" value="Unassembled WGS sequence"/>
</dbReference>
<sequence length="212" mass="23254">MDLTLPQRLYLLSYDTDRNRFDPVSSAYRGSLLRAAALAELAHGGWLRVEGGRAARNAARPPGDRFLADVLEDLSPRRPTHWVTAVSDWHLRAERAVSGQLVANGTASVDRGRVLGVFPTRRYTFRDTGRIRLERHRTRDAVLLGGPAEAVPFGDMALAVIGIEGDVETVLTARERRGHRDAVKALQRRFDAELPGLREAVLTAVAGSRAAG</sequence>
<protein>
    <submittedName>
        <fullName evidence="5">Golgi phosphoprotein 3 (GPP34)</fullName>
    </submittedName>
</protein>
<proteinExistence type="predicted"/>
<dbReference type="GO" id="GO:0012505">
    <property type="term" value="C:endomembrane system"/>
    <property type="evidence" value="ECO:0007669"/>
    <property type="project" value="UniProtKB-ARBA"/>
</dbReference>
<evidence type="ECO:0000313" key="6">
    <source>
        <dbReference type="Proteomes" id="UP000184452"/>
    </source>
</evidence>
<dbReference type="Pfam" id="PF05719">
    <property type="entry name" value="GPP34"/>
    <property type="match status" value="1"/>
</dbReference>
<dbReference type="AlphaFoldDB" id="A0A1M6M3P5"/>
<evidence type="ECO:0000313" key="5">
    <source>
        <dbReference type="EMBL" id="SHJ78062.1"/>
    </source>
</evidence>
<gene>
    <name evidence="5" type="ORF">SAMN05421803_109175</name>
</gene>
<dbReference type="Gene3D" id="1.10.3630.10">
    <property type="entry name" value="yeast vps74-n-term truncation variant domain like"/>
    <property type="match status" value="1"/>
</dbReference>
<comment type="subcellular location">
    <subcellularLocation>
        <location evidence="1">Golgi apparatus membrane</location>
        <topology evidence="1">Peripheral membrane protein</topology>
        <orientation evidence="1">Cytoplasmic side</orientation>
    </subcellularLocation>
</comment>
<dbReference type="OrthoDB" id="4717569at2"/>
<name>A0A1M6M3P5_9ACTN</name>
<keyword evidence="6" id="KW-1185">Reference proteome</keyword>
<keyword evidence="4" id="KW-0472">Membrane</keyword>
<evidence type="ECO:0000256" key="4">
    <source>
        <dbReference type="ARBA" id="ARBA00023136"/>
    </source>
</evidence>
<evidence type="ECO:0000256" key="1">
    <source>
        <dbReference type="ARBA" id="ARBA00004255"/>
    </source>
</evidence>
<dbReference type="EMBL" id="FQZK01000009">
    <property type="protein sequence ID" value="SHJ78062.1"/>
    <property type="molecule type" value="Genomic_DNA"/>
</dbReference>
<keyword evidence="2" id="KW-0333">Golgi apparatus</keyword>
<accession>A0A1M6M3P5</accession>
<dbReference type="InterPro" id="IPR038261">
    <property type="entry name" value="GPP34-like_sf"/>
</dbReference>
<reference evidence="5 6" key="1">
    <citation type="submission" date="2016-11" db="EMBL/GenBank/DDBJ databases">
        <authorList>
            <person name="Jaros S."/>
            <person name="Januszkiewicz K."/>
            <person name="Wedrychowicz H."/>
        </authorList>
    </citation>
    <scope>NUCLEOTIDE SEQUENCE [LARGE SCALE GENOMIC DNA]</scope>
    <source>
        <strain evidence="5 6">CGMCC 4.5723</strain>
    </source>
</reference>
<evidence type="ECO:0000256" key="3">
    <source>
        <dbReference type="ARBA" id="ARBA00023121"/>
    </source>
</evidence>
<organism evidence="5 6">
    <name type="scientific">Nocardiopsis flavescens</name>
    <dbReference type="NCBI Taxonomy" id="758803"/>
    <lineage>
        <taxon>Bacteria</taxon>
        <taxon>Bacillati</taxon>
        <taxon>Actinomycetota</taxon>
        <taxon>Actinomycetes</taxon>
        <taxon>Streptosporangiales</taxon>
        <taxon>Nocardiopsidaceae</taxon>
        <taxon>Nocardiopsis</taxon>
    </lineage>
</organism>
<dbReference type="GO" id="GO:0005737">
    <property type="term" value="C:cytoplasm"/>
    <property type="evidence" value="ECO:0007669"/>
    <property type="project" value="UniProtKB-ARBA"/>
</dbReference>
<dbReference type="InterPro" id="IPR008628">
    <property type="entry name" value="GPP34-like"/>
</dbReference>
<evidence type="ECO:0000256" key="2">
    <source>
        <dbReference type="ARBA" id="ARBA00023034"/>
    </source>
</evidence>